<name>A0A562WC93_9ACTN</name>
<organism evidence="2 3">
    <name type="scientific">Micromonospora sagamiensis</name>
    <dbReference type="NCBI Taxonomy" id="47875"/>
    <lineage>
        <taxon>Bacteria</taxon>
        <taxon>Bacillati</taxon>
        <taxon>Actinomycetota</taxon>
        <taxon>Actinomycetes</taxon>
        <taxon>Micromonosporales</taxon>
        <taxon>Micromonosporaceae</taxon>
        <taxon>Micromonospora</taxon>
    </lineage>
</organism>
<dbReference type="Proteomes" id="UP000319728">
    <property type="component" value="Unassembled WGS sequence"/>
</dbReference>
<dbReference type="PANTHER" id="PTHR36454:SF1">
    <property type="entry name" value="DUF1015 DOMAIN-CONTAINING PROTEIN"/>
    <property type="match status" value="1"/>
</dbReference>
<protein>
    <submittedName>
        <fullName evidence="2">Uncharacterized protein (DUF1015 family)</fullName>
    </submittedName>
</protein>
<evidence type="ECO:0000313" key="3">
    <source>
        <dbReference type="Proteomes" id="UP000319728"/>
    </source>
</evidence>
<gene>
    <name evidence="2" type="ORF">JD81_01122</name>
</gene>
<accession>A0A562WC93</accession>
<sequence length="493" mass="51896">MANHRRASTRHAARRPVAAPPGESYWSVDAGAWSSWRPGLPAHLGDLLAPPIVVGVARAADRPAGVAAGEHPVPGSGDRGPSFHLVDPVASTHMTVVHPIARAWITTGGTGAQNYDEFADDAEITAIIEANPHSALGIEMPHRAPESLGRSFLDALPDAVARLAEAKADGSYTPAEQVVVLYRISAAGEEPAYGIFAMVDTDQISTSRDEPGLVIRNEDVFIAKVRERVALAETLGHLLSPVLLLQTGTGEELHARLAAATEAAGPPAATDTDQAGRTHAIWLVGPGPEQDELTALAGGGELVVADGNHRSLAAQTGGLPRFLAVVTTPRSVAIQPYNRLVSELTSSPEELLDRLRAAGAEIRPIDGPVEVPAAGGTVHLRLAGRGYAVTLPHDEPAGQLENLDHALVERLLLRDALGLDPGDKRITYVGGDYPASWLTGEVDAGRAELAVLIAPVTVDDFVAVNLAREKMPRKSTWFTPKARGGLVVAELSR</sequence>
<reference evidence="2 3" key="1">
    <citation type="submission" date="2019-07" db="EMBL/GenBank/DDBJ databases">
        <title>R&amp;d 2014.</title>
        <authorList>
            <person name="Klenk H.-P."/>
        </authorList>
    </citation>
    <scope>NUCLEOTIDE SEQUENCE [LARGE SCALE GENOMIC DNA]</scope>
    <source>
        <strain evidence="2 3">DSM 43912</strain>
    </source>
</reference>
<feature type="region of interest" description="Disordered" evidence="1">
    <location>
        <begin position="1"/>
        <end position="22"/>
    </location>
</feature>
<dbReference type="InterPro" id="IPR008323">
    <property type="entry name" value="UCP033563"/>
</dbReference>
<feature type="compositionally biased region" description="Basic residues" evidence="1">
    <location>
        <begin position="1"/>
        <end position="14"/>
    </location>
</feature>
<dbReference type="AlphaFoldDB" id="A0A562WC93"/>
<dbReference type="PANTHER" id="PTHR36454">
    <property type="entry name" value="LMO2823 PROTEIN"/>
    <property type="match status" value="1"/>
</dbReference>
<dbReference type="EMBL" id="VLLP01000001">
    <property type="protein sequence ID" value="TWJ27631.1"/>
    <property type="molecule type" value="Genomic_DNA"/>
</dbReference>
<evidence type="ECO:0000256" key="1">
    <source>
        <dbReference type="SAM" id="MobiDB-lite"/>
    </source>
</evidence>
<keyword evidence="3" id="KW-1185">Reference proteome</keyword>
<proteinExistence type="predicted"/>
<comment type="caution">
    <text evidence="2">The sequence shown here is derived from an EMBL/GenBank/DDBJ whole genome shotgun (WGS) entry which is preliminary data.</text>
</comment>
<evidence type="ECO:0000313" key="2">
    <source>
        <dbReference type="EMBL" id="TWJ27631.1"/>
    </source>
</evidence>
<dbReference type="Pfam" id="PF06245">
    <property type="entry name" value="DUF1015"/>
    <property type="match status" value="1"/>
</dbReference>